<keyword evidence="2 6" id="KW-0808">Transferase</keyword>
<evidence type="ECO:0000313" key="6">
    <source>
        <dbReference type="EMBL" id="ATY34748.1"/>
    </source>
</evidence>
<keyword evidence="7" id="KW-1185">Reference proteome</keyword>
<dbReference type="AlphaFoldDB" id="A0A2K8MLJ5"/>
<reference evidence="6 7" key="1">
    <citation type="submission" date="2017-11" db="EMBL/GenBank/DDBJ databases">
        <title>Complete genome sequence of Sphingomonas sp. Strain Cra20, a psychrotolerant potential plant growth promoting rhizobacteria.</title>
        <authorList>
            <person name="Luo Y."/>
        </authorList>
    </citation>
    <scope>NUCLEOTIDE SEQUENCE [LARGE SCALE GENOMIC DNA]</scope>
    <source>
        <strain evidence="6 7">Cra20</strain>
    </source>
</reference>
<evidence type="ECO:0000256" key="2">
    <source>
        <dbReference type="ARBA" id="ARBA00022679"/>
    </source>
</evidence>
<dbReference type="EMBL" id="CP024923">
    <property type="protein sequence ID" value="ATY34748.1"/>
    <property type="molecule type" value="Genomic_DNA"/>
</dbReference>
<sequence>MPARRAQERRPRRRTRSRGSVPMTQIRPATPADVPLILRLVRELAEFEREPDAVEATEEMLEAALFGPRVTAEAVIAELDGAPAGFALFFQNFSTWTGRPGIYLEDLYVTPAARGAGVGTALLRHLAGIALARGCGRFEWAVLDWNEPAINFYRAMGAVGMDEWRVQRVAGDALVKLAGGG</sequence>
<protein>
    <submittedName>
        <fullName evidence="6">GNAT family N-acetyltransferase</fullName>
    </submittedName>
</protein>
<dbReference type="FunFam" id="3.40.630.30:FF:000064">
    <property type="entry name" value="GNAT family acetyltransferase"/>
    <property type="match status" value="1"/>
</dbReference>
<keyword evidence="3" id="KW-0012">Acyltransferase</keyword>
<dbReference type="InterPro" id="IPR016181">
    <property type="entry name" value="Acyl_CoA_acyltransferase"/>
</dbReference>
<dbReference type="InterPro" id="IPR051016">
    <property type="entry name" value="Diverse_Substrate_AcTransf"/>
</dbReference>
<dbReference type="SUPFAM" id="SSF55729">
    <property type="entry name" value="Acyl-CoA N-acyltransferases (Nat)"/>
    <property type="match status" value="1"/>
</dbReference>
<dbReference type="Proteomes" id="UP000229081">
    <property type="component" value="Chromosome"/>
</dbReference>
<name>A0A2K8MLJ5_9SPHN</name>
<dbReference type="PROSITE" id="PS51186">
    <property type="entry name" value="GNAT"/>
    <property type="match status" value="1"/>
</dbReference>
<organism evidence="6 7">
    <name type="scientific">Sphingomonas psychrotolerans</name>
    <dbReference type="NCBI Taxonomy" id="1327635"/>
    <lineage>
        <taxon>Bacteria</taxon>
        <taxon>Pseudomonadati</taxon>
        <taxon>Pseudomonadota</taxon>
        <taxon>Alphaproteobacteria</taxon>
        <taxon>Sphingomonadales</taxon>
        <taxon>Sphingomonadaceae</taxon>
        <taxon>Sphingomonas</taxon>
    </lineage>
</organism>
<dbReference type="CDD" id="cd04301">
    <property type="entry name" value="NAT_SF"/>
    <property type="match status" value="1"/>
</dbReference>
<dbReference type="KEGG" id="sphc:CVN68_18920"/>
<comment type="similarity">
    <text evidence="1">Belongs to the acetyltransferase family.</text>
</comment>
<evidence type="ECO:0000256" key="1">
    <source>
        <dbReference type="ARBA" id="ARBA00008694"/>
    </source>
</evidence>
<dbReference type="PANTHER" id="PTHR10545:SF29">
    <property type="entry name" value="GH14572P-RELATED"/>
    <property type="match status" value="1"/>
</dbReference>
<dbReference type="InterPro" id="IPR000182">
    <property type="entry name" value="GNAT_dom"/>
</dbReference>
<dbReference type="GO" id="GO:0008080">
    <property type="term" value="F:N-acetyltransferase activity"/>
    <property type="evidence" value="ECO:0007669"/>
    <property type="project" value="TreeGrafter"/>
</dbReference>
<evidence type="ECO:0000259" key="5">
    <source>
        <dbReference type="PROSITE" id="PS51186"/>
    </source>
</evidence>
<gene>
    <name evidence="6" type="ORF">CVN68_18920</name>
</gene>
<feature type="region of interest" description="Disordered" evidence="4">
    <location>
        <begin position="1"/>
        <end position="26"/>
    </location>
</feature>
<dbReference type="OrthoDB" id="9805924at2"/>
<evidence type="ECO:0000256" key="3">
    <source>
        <dbReference type="ARBA" id="ARBA00023315"/>
    </source>
</evidence>
<evidence type="ECO:0000256" key="4">
    <source>
        <dbReference type="SAM" id="MobiDB-lite"/>
    </source>
</evidence>
<evidence type="ECO:0000313" key="7">
    <source>
        <dbReference type="Proteomes" id="UP000229081"/>
    </source>
</evidence>
<dbReference type="PANTHER" id="PTHR10545">
    <property type="entry name" value="DIAMINE N-ACETYLTRANSFERASE"/>
    <property type="match status" value="1"/>
</dbReference>
<dbReference type="Pfam" id="PF00583">
    <property type="entry name" value="Acetyltransf_1"/>
    <property type="match status" value="1"/>
</dbReference>
<proteinExistence type="inferred from homology"/>
<accession>A0A2K8MLJ5</accession>
<dbReference type="Gene3D" id="3.40.630.30">
    <property type="match status" value="1"/>
</dbReference>
<feature type="domain" description="N-acetyltransferase" evidence="5">
    <location>
        <begin position="24"/>
        <end position="179"/>
    </location>
</feature>